<evidence type="ECO:0000313" key="5">
    <source>
        <dbReference type="Proteomes" id="UP000324748"/>
    </source>
</evidence>
<dbReference type="EMBL" id="VSWC01000184">
    <property type="protein sequence ID" value="KAA1067783.1"/>
    <property type="molecule type" value="Genomic_DNA"/>
</dbReference>
<dbReference type="Proteomes" id="UP000324748">
    <property type="component" value="Unassembled WGS sequence"/>
</dbReference>
<evidence type="ECO:0000256" key="1">
    <source>
        <dbReference type="SAM" id="Coils"/>
    </source>
</evidence>
<accession>A0A5B0NXK9</accession>
<dbReference type="AlphaFoldDB" id="A0A5B0NXK9"/>
<name>A0A5B0NXK9_PUCGR</name>
<feature type="coiled-coil region" evidence="1">
    <location>
        <begin position="136"/>
        <end position="163"/>
    </location>
</feature>
<evidence type="ECO:0000313" key="3">
    <source>
        <dbReference type="EMBL" id="KAA1067783.1"/>
    </source>
</evidence>
<comment type="caution">
    <text evidence="4">The sequence shown here is derived from an EMBL/GenBank/DDBJ whole genome shotgun (WGS) entry which is preliminary data.</text>
</comment>
<evidence type="ECO:0000256" key="2">
    <source>
        <dbReference type="SAM" id="SignalP"/>
    </source>
</evidence>
<sequence length="240" mass="28037">MRVSLKHLIAFLLPMCYSHIVQGGLLQFRWSGTSEEMKQPLIGKNPEEEIIPVTKILQSHNFSLTPEEKQNVRKKIAVMAQLGNSALEDGPFEDNQQRLMQEDWKSLREDLRKSLESPDYSLWFKDQLEDPGDNDLFDAVVRLNELRNKIEEAEKYYMKEGEIRSFKTNLQGKGSEAINQTYKRIITSLLSLAADMRTYIQVELPNIKFLYLQRSVFETVYYLYKYKLISPKDLGALFEK</sequence>
<keyword evidence="5" id="KW-1185">Reference proteome</keyword>
<feature type="signal peptide" evidence="2">
    <location>
        <begin position="1"/>
        <end position="23"/>
    </location>
</feature>
<evidence type="ECO:0000313" key="4">
    <source>
        <dbReference type="EMBL" id="KAA1093472.1"/>
    </source>
</evidence>
<reference evidence="5 6" key="1">
    <citation type="submission" date="2019-05" db="EMBL/GenBank/DDBJ databases">
        <title>Emergence of the Ug99 lineage of the wheat stem rust pathogen through somatic hybridization.</title>
        <authorList>
            <person name="Li F."/>
            <person name="Upadhyaya N.M."/>
            <person name="Sperschneider J."/>
            <person name="Matny O."/>
            <person name="Nguyen-Phuc H."/>
            <person name="Mago R."/>
            <person name="Raley C."/>
            <person name="Miller M.E."/>
            <person name="Silverstein K.A.T."/>
            <person name="Henningsen E."/>
            <person name="Hirsch C.D."/>
            <person name="Visser B."/>
            <person name="Pretorius Z.A."/>
            <person name="Steffenson B.J."/>
            <person name="Schwessinger B."/>
            <person name="Dodds P.N."/>
            <person name="Figueroa M."/>
        </authorList>
    </citation>
    <scope>NUCLEOTIDE SEQUENCE [LARGE SCALE GENOMIC DNA]</scope>
    <source>
        <strain evidence="3">21-0</strain>
        <strain evidence="4 6">Ug99</strain>
    </source>
</reference>
<organism evidence="4 6">
    <name type="scientific">Puccinia graminis f. sp. tritici</name>
    <dbReference type="NCBI Taxonomy" id="56615"/>
    <lineage>
        <taxon>Eukaryota</taxon>
        <taxon>Fungi</taxon>
        <taxon>Dikarya</taxon>
        <taxon>Basidiomycota</taxon>
        <taxon>Pucciniomycotina</taxon>
        <taxon>Pucciniomycetes</taxon>
        <taxon>Pucciniales</taxon>
        <taxon>Pucciniaceae</taxon>
        <taxon>Puccinia</taxon>
    </lineage>
</organism>
<feature type="chain" id="PRO_5033473972" evidence="2">
    <location>
        <begin position="24"/>
        <end position="240"/>
    </location>
</feature>
<proteinExistence type="predicted"/>
<dbReference type="OrthoDB" id="2498658at2759"/>
<gene>
    <name evidence="3" type="ORF">PGT21_016874</name>
    <name evidence="4" type="ORF">PGTUg99_020383</name>
</gene>
<dbReference type="EMBL" id="VDEP01000374">
    <property type="protein sequence ID" value="KAA1093472.1"/>
    <property type="molecule type" value="Genomic_DNA"/>
</dbReference>
<evidence type="ECO:0000313" key="6">
    <source>
        <dbReference type="Proteomes" id="UP000325313"/>
    </source>
</evidence>
<keyword evidence="1" id="KW-0175">Coiled coil</keyword>
<protein>
    <submittedName>
        <fullName evidence="4">Uncharacterized protein</fullName>
    </submittedName>
</protein>
<dbReference type="Proteomes" id="UP000325313">
    <property type="component" value="Unassembled WGS sequence"/>
</dbReference>
<keyword evidence="2" id="KW-0732">Signal</keyword>